<dbReference type="Proteomes" id="UP000315403">
    <property type="component" value="Unassembled WGS sequence"/>
</dbReference>
<proteinExistence type="predicted"/>
<reference evidence="1 2" key="1">
    <citation type="submission" date="2019-03" db="EMBL/GenBank/DDBJ databases">
        <title>New insights into Acidothiobacillus thiooxidans sulfur metabolism through coupled gene expression, solution geochemistry, microscopy and spectroscopy analyses.</title>
        <authorList>
            <person name="Camacho D."/>
            <person name="Frazao R."/>
            <person name="Fouillen A."/>
            <person name="Nanci A."/>
            <person name="Lang B.F."/>
            <person name="Apte S.C."/>
            <person name="Baron C."/>
            <person name="Warren L.A."/>
        </authorList>
    </citation>
    <scope>NUCLEOTIDE SEQUENCE [LARGE SCALE GENOMIC DNA]</scope>
    <source>
        <strain evidence="1 2">ATCC 19377</strain>
    </source>
</reference>
<sequence>MSEPTCCYRCAESWEDAHCDKETPFFRLTMTRMFVCPTCGNKRCPKTTDHHLDCTGSNAPGQKGSRYV</sequence>
<organism evidence="1 2">
    <name type="scientific">Acidithiobacillus thiooxidans ATCC 19377</name>
    <dbReference type="NCBI Taxonomy" id="637390"/>
    <lineage>
        <taxon>Bacteria</taxon>
        <taxon>Pseudomonadati</taxon>
        <taxon>Pseudomonadota</taxon>
        <taxon>Acidithiobacillia</taxon>
        <taxon>Acidithiobacillales</taxon>
        <taxon>Acidithiobacillaceae</taxon>
        <taxon>Acidithiobacillus</taxon>
    </lineage>
</organism>
<accession>A0A543Q1M0</accession>
<evidence type="ECO:0000313" key="1">
    <source>
        <dbReference type="EMBL" id="TQN50232.1"/>
    </source>
</evidence>
<evidence type="ECO:0000313" key="2">
    <source>
        <dbReference type="Proteomes" id="UP000315403"/>
    </source>
</evidence>
<comment type="caution">
    <text evidence="1">The sequence shown here is derived from an EMBL/GenBank/DDBJ whole genome shotgun (WGS) entry which is preliminary data.</text>
</comment>
<dbReference type="EMBL" id="SZUV01000001">
    <property type="protein sequence ID" value="TQN50232.1"/>
    <property type="molecule type" value="Genomic_DNA"/>
</dbReference>
<name>A0A543Q1M0_ACITH</name>
<gene>
    <name evidence="1" type="ORF">DLNHIDIE_00085</name>
</gene>
<protein>
    <submittedName>
        <fullName evidence="1">Uncharacterized protein</fullName>
    </submittedName>
</protein>
<dbReference type="AlphaFoldDB" id="A0A543Q1M0"/>